<dbReference type="GO" id="GO:0000156">
    <property type="term" value="F:phosphorelay response regulator activity"/>
    <property type="evidence" value="ECO:0007669"/>
    <property type="project" value="TreeGrafter"/>
</dbReference>
<dbReference type="Gene3D" id="6.10.250.690">
    <property type="match status" value="1"/>
</dbReference>
<dbReference type="CDD" id="cd00383">
    <property type="entry name" value="trans_reg_C"/>
    <property type="match status" value="1"/>
</dbReference>
<dbReference type="Proteomes" id="UP000515679">
    <property type="component" value="Chromosome"/>
</dbReference>
<accession>A0A7G5C0R5</accession>
<dbReference type="Pfam" id="PF00072">
    <property type="entry name" value="Response_reg"/>
    <property type="match status" value="1"/>
</dbReference>
<keyword evidence="5 8" id="KW-0238">DNA-binding</keyword>
<keyword evidence="4" id="KW-0805">Transcription regulation</keyword>
<dbReference type="InterPro" id="IPR036388">
    <property type="entry name" value="WH-like_DNA-bd_sf"/>
</dbReference>
<dbReference type="InterPro" id="IPR039420">
    <property type="entry name" value="WalR-like"/>
</dbReference>
<sequence>MYIIGRIDARRIIEDFGNCGWNEQCSKTDIPKRGACVALRFNDVKQTILVVDDEEKMISFIASYLENEGYRVLEASNGSDAISLLQSEPHIDLVLLDWMMPGMNGLDTCRYIRGFSQVPVIFLTAKAEEVDKLLGLELGADDYITKPFSIRELEARIRVILRRVKPHSGAITEPVAKANDILRRGALLIDLPKHTVSLNGQPVAFTPTEFKILRTLAQSPGRVYSRLDLLEIALGEEYSGYERTIDTHIRNIRKKIETDFSNPDYIVTVHGVGYKFGDAK</sequence>
<proteinExistence type="predicted"/>
<gene>
    <name evidence="11" type="ORF">FPL14_17595</name>
</gene>
<dbReference type="InterPro" id="IPR011006">
    <property type="entry name" value="CheY-like_superfamily"/>
</dbReference>
<reference evidence="11 12" key="1">
    <citation type="submission" date="2019-07" db="EMBL/GenBank/DDBJ databases">
        <authorList>
            <person name="Kim J.K."/>
            <person name="Cheong H.-M."/>
            <person name="Choi Y."/>
            <person name="Hwang K.J."/>
            <person name="Lee S."/>
            <person name="Choi C."/>
        </authorList>
    </citation>
    <scope>NUCLEOTIDE SEQUENCE [LARGE SCALE GENOMIC DNA]</scope>
    <source>
        <strain evidence="11 12">KS 22</strain>
    </source>
</reference>
<dbReference type="SMART" id="SM00862">
    <property type="entry name" value="Trans_reg_C"/>
    <property type="match status" value="1"/>
</dbReference>
<keyword evidence="12" id="KW-1185">Reference proteome</keyword>
<evidence type="ECO:0000256" key="7">
    <source>
        <dbReference type="PROSITE-ProRule" id="PRU00169"/>
    </source>
</evidence>
<evidence type="ECO:0000256" key="8">
    <source>
        <dbReference type="PROSITE-ProRule" id="PRU01091"/>
    </source>
</evidence>
<protein>
    <submittedName>
        <fullName evidence="11">Response regulator transcription factor</fullName>
    </submittedName>
</protein>
<keyword evidence="2 7" id="KW-0597">Phosphoprotein</keyword>
<dbReference type="PANTHER" id="PTHR48111:SF1">
    <property type="entry name" value="TWO-COMPONENT RESPONSE REGULATOR ORR33"/>
    <property type="match status" value="1"/>
</dbReference>
<dbReference type="SUPFAM" id="SSF52172">
    <property type="entry name" value="CheY-like"/>
    <property type="match status" value="1"/>
</dbReference>
<evidence type="ECO:0000256" key="4">
    <source>
        <dbReference type="ARBA" id="ARBA00023015"/>
    </source>
</evidence>
<dbReference type="GO" id="GO:0032993">
    <property type="term" value="C:protein-DNA complex"/>
    <property type="evidence" value="ECO:0007669"/>
    <property type="project" value="TreeGrafter"/>
</dbReference>
<dbReference type="PANTHER" id="PTHR48111">
    <property type="entry name" value="REGULATOR OF RPOS"/>
    <property type="match status" value="1"/>
</dbReference>
<dbReference type="PROSITE" id="PS51755">
    <property type="entry name" value="OMPR_PHOB"/>
    <property type="match status" value="1"/>
</dbReference>
<name>A0A7G5C0R5_9BACL</name>
<keyword evidence="6" id="KW-0804">Transcription</keyword>
<dbReference type="InterPro" id="IPR016032">
    <property type="entry name" value="Sig_transdc_resp-reg_C-effctor"/>
</dbReference>
<evidence type="ECO:0000313" key="12">
    <source>
        <dbReference type="Proteomes" id="UP000515679"/>
    </source>
</evidence>
<keyword evidence="3" id="KW-0902">Two-component regulatory system</keyword>
<dbReference type="Gene3D" id="3.40.50.2300">
    <property type="match status" value="1"/>
</dbReference>
<feature type="domain" description="Response regulatory" evidence="9">
    <location>
        <begin position="47"/>
        <end position="161"/>
    </location>
</feature>
<dbReference type="SMART" id="SM00448">
    <property type="entry name" value="REC"/>
    <property type="match status" value="1"/>
</dbReference>
<evidence type="ECO:0000256" key="2">
    <source>
        <dbReference type="ARBA" id="ARBA00022553"/>
    </source>
</evidence>
<dbReference type="AlphaFoldDB" id="A0A7G5C0R5"/>
<evidence type="ECO:0000256" key="3">
    <source>
        <dbReference type="ARBA" id="ARBA00023012"/>
    </source>
</evidence>
<feature type="modified residue" description="4-aspartylphosphate" evidence="7">
    <location>
        <position position="97"/>
    </location>
</feature>
<evidence type="ECO:0000256" key="5">
    <source>
        <dbReference type="ARBA" id="ARBA00023125"/>
    </source>
</evidence>
<evidence type="ECO:0000256" key="6">
    <source>
        <dbReference type="ARBA" id="ARBA00023163"/>
    </source>
</evidence>
<dbReference type="KEGG" id="cchl:FPL14_17595"/>
<dbReference type="InterPro" id="IPR001867">
    <property type="entry name" value="OmpR/PhoB-type_DNA-bd"/>
</dbReference>
<dbReference type="Gene3D" id="1.10.10.10">
    <property type="entry name" value="Winged helix-like DNA-binding domain superfamily/Winged helix DNA-binding domain"/>
    <property type="match status" value="1"/>
</dbReference>
<dbReference type="SUPFAM" id="SSF46894">
    <property type="entry name" value="C-terminal effector domain of the bipartite response regulators"/>
    <property type="match status" value="1"/>
</dbReference>
<evidence type="ECO:0000259" key="10">
    <source>
        <dbReference type="PROSITE" id="PS51755"/>
    </source>
</evidence>
<evidence type="ECO:0000256" key="1">
    <source>
        <dbReference type="ARBA" id="ARBA00004496"/>
    </source>
</evidence>
<organism evidence="11 12">
    <name type="scientific">Cohnella cholangitidis</name>
    <dbReference type="NCBI Taxonomy" id="2598458"/>
    <lineage>
        <taxon>Bacteria</taxon>
        <taxon>Bacillati</taxon>
        <taxon>Bacillota</taxon>
        <taxon>Bacilli</taxon>
        <taxon>Bacillales</taxon>
        <taxon>Paenibacillaceae</taxon>
        <taxon>Cohnella</taxon>
    </lineage>
</organism>
<evidence type="ECO:0000259" key="9">
    <source>
        <dbReference type="PROSITE" id="PS50110"/>
    </source>
</evidence>
<comment type="subcellular location">
    <subcellularLocation>
        <location evidence="1">Cytoplasm</location>
    </subcellularLocation>
</comment>
<dbReference type="PROSITE" id="PS50110">
    <property type="entry name" value="RESPONSE_REGULATORY"/>
    <property type="match status" value="1"/>
</dbReference>
<dbReference type="EMBL" id="CP041969">
    <property type="protein sequence ID" value="QMV42799.1"/>
    <property type="molecule type" value="Genomic_DNA"/>
</dbReference>
<dbReference type="GO" id="GO:0005829">
    <property type="term" value="C:cytosol"/>
    <property type="evidence" value="ECO:0007669"/>
    <property type="project" value="TreeGrafter"/>
</dbReference>
<dbReference type="FunFam" id="3.40.50.2300:FF:000001">
    <property type="entry name" value="DNA-binding response regulator PhoB"/>
    <property type="match status" value="1"/>
</dbReference>
<feature type="domain" description="OmpR/PhoB-type" evidence="10">
    <location>
        <begin position="179"/>
        <end position="278"/>
    </location>
</feature>
<dbReference type="FunFam" id="1.10.10.10:FF:000018">
    <property type="entry name" value="DNA-binding response regulator ResD"/>
    <property type="match status" value="1"/>
</dbReference>
<dbReference type="Pfam" id="PF00486">
    <property type="entry name" value="Trans_reg_C"/>
    <property type="match status" value="1"/>
</dbReference>
<dbReference type="GO" id="GO:0000976">
    <property type="term" value="F:transcription cis-regulatory region binding"/>
    <property type="evidence" value="ECO:0007669"/>
    <property type="project" value="TreeGrafter"/>
</dbReference>
<feature type="DNA-binding region" description="OmpR/PhoB-type" evidence="8">
    <location>
        <begin position="179"/>
        <end position="278"/>
    </location>
</feature>
<dbReference type="GO" id="GO:0006355">
    <property type="term" value="P:regulation of DNA-templated transcription"/>
    <property type="evidence" value="ECO:0007669"/>
    <property type="project" value="InterPro"/>
</dbReference>
<dbReference type="InterPro" id="IPR001789">
    <property type="entry name" value="Sig_transdc_resp-reg_receiver"/>
</dbReference>
<evidence type="ECO:0000313" key="11">
    <source>
        <dbReference type="EMBL" id="QMV42799.1"/>
    </source>
</evidence>